<evidence type="ECO:0000313" key="7">
    <source>
        <dbReference type="Proteomes" id="UP000192708"/>
    </source>
</evidence>
<feature type="binding site" evidence="4">
    <location>
        <position position="65"/>
    </location>
    <ligand>
        <name>substrate</name>
    </ligand>
</feature>
<dbReference type="GO" id="GO:0030272">
    <property type="term" value="F:5-formyltetrahydrofolate cyclo-ligase activity"/>
    <property type="evidence" value="ECO:0007669"/>
    <property type="project" value="UniProtKB-EC"/>
</dbReference>
<organism evidence="6 7">
    <name type="scientific">Polynucleobacter kasalickyi</name>
    <dbReference type="NCBI Taxonomy" id="1938817"/>
    <lineage>
        <taxon>Bacteria</taxon>
        <taxon>Pseudomonadati</taxon>
        <taxon>Pseudomonadota</taxon>
        <taxon>Betaproteobacteria</taxon>
        <taxon>Burkholderiales</taxon>
        <taxon>Burkholderiaceae</taxon>
        <taxon>Polynucleobacter</taxon>
    </lineage>
</organism>
<keyword evidence="3 4" id="KW-0067">ATP-binding</keyword>
<dbReference type="Gene3D" id="3.40.50.10420">
    <property type="entry name" value="NagB/RpiA/CoA transferase-like"/>
    <property type="match status" value="1"/>
</dbReference>
<dbReference type="GO" id="GO:0035999">
    <property type="term" value="P:tetrahydrofolate interconversion"/>
    <property type="evidence" value="ECO:0007669"/>
    <property type="project" value="TreeGrafter"/>
</dbReference>
<evidence type="ECO:0000313" key="6">
    <source>
        <dbReference type="EMBL" id="SMC64621.1"/>
    </source>
</evidence>
<accession>A0A1W2AVZ7</accession>
<dbReference type="PANTHER" id="PTHR23407:SF1">
    <property type="entry name" value="5-FORMYLTETRAHYDROFOLATE CYCLO-LIGASE"/>
    <property type="match status" value="1"/>
</dbReference>
<protein>
    <recommendedName>
        <fullName evidence="5">5-formyltetrahydrofolate cyclo-ligase</fullName>
        <ecNumber evidence="5">6.3.3.2</ecNumber>
    </recommendedName>
</protein>
<dbReference type="EC" id="6.3.3.2" evidence="5"/>
<name>A0A1W2AVZ7_9BURK</name>
<evidence type="ECO:0000256" key="2">
    <source>
        <dbReference type="ARBA" id="ARBA00022741"/>
    </source>
</evidence>
<dbReference type="Proteomes" id="UP000192708">
    <property type="component" value="Unassembled WGS sequence"/>
</dbReference>
<dbReference type="Pfam" id="PF01812">
    <property type="entry name" value="5-FTHF_cyc-lig"/>
    <property type="match status" value="1"/>
</dbReference>
<dbReference type="GO" id="GO:0005524">
    <property type="term" value="F:ATP binding"/>
    <property type="evidence" value="ECO:0007669"/>
    <property type="project" value="UniProtKB-KW"/>
</dbReference>
<keyword evidence="7" id="KW-1185">Reference proteome</keyword>
<dbReference type="InterPro" id="IPR002698">
    <property type="entry name" value="FTHF_cligase"/>
</dbReference>
<reference evidence="6 7" key="1">
    <citation type="submission" date="2017-04" db="EMBL/GenBank/DDBJ databases">
        <authorList>
            <person name="Afonso C.L."/>
            <person name="Miller P.J."/>
            <person name="Scott M.A."/>
            <person name="Spackman E."/>
            <person name="Goraichik I."/>
            <person name="Dimitrov K.M."/>
            <person name="Suarez D.L."/>
            <person name="Swayne D.E."/>
        </authorList>
    </citation>
    <scope>NUCLEOTIDE SEQUENCE [LARGE SCALE GENOMIC DNA]</scope>
    <source>
        <strain evidence="6 7">VK13</strain>
    </source>
</reference>
<evidence type="ECO:0000256" key="3">
    <source>
        <dbReference type="ARBA" id="ARBA00022840"/>
    </source>
</evidence>
<comment type="similarity">
    <text evidence="1 5">Belongs to the 5-formyltetrahydrofolate cyclo-ligase family.</text>
</comment>
<dbReference type="OrthoDB" id="9801938at2"/>
<keyword evidence="5" id="KW-0479">Metal-binding</keyword>
<dbReference type="PIRSF" id="PIRSF006806">
    <property type="entry name" value="FTHF_cligase"/>
    <property type="match status" value="1"/>
</dbReference>
<evidence type="ECO:0000256" key="4">
    <source>
        <dbReference type="PIRSR" id="PIRSR006806-1"/>
    </source>
</evidence>
<comment type="catalytic activity">
    <reaction evidence="5">
        <text>(6S)-5-formyl-5,6,7,8-tetrahydrofolate + ATP = (6R)-5,10-methenyltetrahydrofolate + ADP + phosphate</text>
        <dbReference type="Rhea" id="RHEA:10488"/>
        <dbReference type="ChEBI" id="CHEBI:30616"/>
        <dbReference type="ChEBI" id="CHEBI:43474"/>
        <dbReference type="ChEBI" id="CHEBI:57455"/>
        <dbReference type="ChEBI" id="CHEBI:57457"/>
        <dbReference type="ChEBI" id="CHEBI:456216"/>
        <dbReference type="EC" id="6.3.3.2"/>
    </reaction>
</comment>
<keyword evidence="5" id="KW-0460">Magnesium</keyword>
<evidence type="ECO:0000256" key="5">
    <source>
        <dbReference type="RuleBase" id="RU361279"/>
    </source>
</evidence>
<gene>
    <name evidence="6" type="ORF">SAMN06296008_110106</name>
</gene>
<dbReference type="RefSeq" id="WP_084284114.1">
    <property type="nucleotide sequence ID" value="NZ_FWXJ01000010.1"/>
</dbReference>
<dbReference type="GO" id="GO:0009396">
    <property type="term" value="P:folic acid-containing compound biosynthetic process"/>
    <property type="evidence" value="ECO:0007669"/>
    <property type="project" value="TreeGrafter"/>
</dbReference>
<dbReference type="GO" id="GO:0046872">
    <property type="term" value="F:metal ion binding"/>
    <property type="evidence" value="ECO:0007669"/>
    <property type="project" value="UniProtKB-KW"/>
</dbReference>
<keyword evidence="2 4" id="KW-0547">Nucleotide-binding</keyword>
<dbReference type="STRING" id="1938817.SAMN06296008_110106"/>
<dbReference type="PANTHER" id="PTHR23407">
    <property type="entry name" value="ATPASE INHIBITOR/5-FORMYLTETRAHYDROFOLATE CYCLO-LIGASE"/>
    <property type="match status" value="1"/>
</dbReference>
<comment type="cofactor">
    <cofactor evidence="5">
        <name>Mg(2+)</name>
        <dbReference type="ChEBI" id="CHEBI:18420"/>
    </cofactor>
</comment>
<dbReference type="InterPro" id="IPR024185">
    <property type="entry name" value="FTHF_cligase-like_sf"/>
</dbReference>
<proteinExistence type="inferred from homology"/>
<feature type="binding site" evidence="4">
    <location>
        <begin position="143"/>
        <end position="151"/>
    </location>
    <ligand>
        <name>ATP</name>
        <dbReference type="ChEBI" id="CHEBI:30616"/>
    </ligand>
</feature>
<dbReference type="AlphaFoldDB" id="A0A1W2AVZ7"/>
<dbReference type="InterPro" id="IPR037171">
    <property type="entry name" value="NagB/RpiA_transferase-like"/>
</dbReference>
<dbReference type="NCBIfam" id="TIGR02727">
    <property type="entry name" value="MTHFS_bact"/>
    <property type="match status" value="1"/>
</dbReference>
<dbReference type="SUPFAM" id="SSF100950">
    <property type="entry name" value="NagB/RpiA/CoA transferase-like"/>
    <property type="match status" value="1"/>
</dbReference>
<sequence>MHEVQNKAVRQQLIDLRKERQAQLAVKPHFEKLLHSKILMAIEKIDTIYSLNIQKIAFYWPIHGELDLRVPLLDWQRHDSNRKLALPITKRHQVLQFFAWDDKTTMTKGFANIFEPVGTERIEPDLIIAPCVGWFFAEMQIWRIGYGGGYYDRTLNEYQHQGSQPFVLGISLDALETDHPLWIPQEHDYPLQGMLTESSLYLRP</sequence>
<evidence type="ECO:0000256" key="1">
    <source>
        <dbReference type="ARBA" id="ARBA00010638"/>
    </source>
</evidence>
<dbReference type="EMBL" id="FWXJ01000010">
    <property type="protein sequence ID" value="SMC64621.1"/>
    <property type="molecule type" value="Genomic_DNA"/>
</dbReference>